<dbReference type="OrthoDB" id="538223at2759"/>
<evidence type="ECO:0000313" key="4">
    <source>
        <dbReference type="Proteomes" id="UP000006514"/>
    </source>
</evidence>
<feature type="non-terminal residue" evidence="3">
    <location>
        <position position="272"/>
    </location>
</feature>
<dbReference type="eggNOG" id="ENOG502QVC6">
    <property type="taxonomic scope" value="Eukaryota"/>
</dbReference>
<dbReference type="SUPFAM" id="SSF53474">
    <property type="entry name" value="alpha/beta-Hydrolases"/>
    <property type="match status" value="1"/>
</dbReference>
<accession>J0LEX7</accession>
<name>J0LEX7_AURST</name>
<dbReference type="OMA" id="LRFENIM"/>
<dbReference type="InterPro" id="IPR018712">
    <property type="entry name" value="Tle1-like_cat"/>
</dbReference>
<dbReference type="Proteomes" id="UP000006514">
    <property type="component" value="Unassembled WGS sequence"/>
</dbReference>
<dbReference type="InParanoid" id="J0LEX7"/>
<organism evidence="3 4">
    <name type="scientific">Auricularia subglabra (strain TFB-10046 / SS5)</name>
    <name type="common">White-rot fungus</name>
    <name type="synonym">Auricularia delicata (strain TFB10046)</name>
    <dbReference type="NCBI Taxonomy" id="717982"/>
    <lineage>
        <taxon>Eukaryota</taxon>
        <taxon>Fungi</taxon>
        <taxon>Dikarya</taxon>
        <taxon>Basidiomycota</taxon>
        <taxon>Agaricomycotina</taxon>
        <taxon>Agaricomycetes</taxon>
        <taxon>Auriculariales</taxon>
        <taxon>Auriculariaceae</taxon>
        <taxon>Auricularia</taxon>
    </lineage>
</organism>
<evidence type="ECO:0000256" key="1">
    <source>
        <dbReference type="SAM" id="MobiDB-lite"/>
    </source>
</evidence>
<feature type="compositionally biased region" description="Polar residues" evidence="1">
    <location>
        <begin position="167"/>
        <end position="177"/>
    </location>
</feature>
<feature type="region of interest" description="Disordered" evidence="1">
    <location>
        <begin position="141"/>
        <end position="199"/>
    </location>
</feature>
<dbReference type="KEGG" id="adl:AURDEDRAFT_24051"/>
<dbReference type="AlphaFoldDB" id="J0LEX7"/>
<dbReference type="InterPro" id="IPR029058">
    <property type="entry name" value="AB_hydrolase_fold"/>
</dbReference>
<evidence type="ECO:0000259" key="2">
    <source>
        <dbReference type="Pfam" id="PF09994"/>
    </source>
</evidence>
<feature type="compositionally biased region" description="Basic and acidic residues" evidence="1">
    <location>
        <begin position="178"/>
        <end position="187"/>
    </location>
</feature>
<feature type="non-terminal residue" evidence="3">
    <location>
        <position position="1"/>
    </location>
</feature>
<proteinExistence type="predicted"/>
<dbReference type="EMBL" id="JH687889">
    <property type="protein sequence ID" value="EJD35479.1"/>
    <property type="molecule type" value="Genomic_DNA"/>
</dbReference>
<keyword evidence="4" id="KW-1185">Reference proteome</keyword>
<dbReference type="Pfam" id="PF09994">
    <property type="entry name" value="T6SS_Tle1-like_cat"/>
    <property type="match status" value="1"/>
</dbReference>
<dbReference type="PANTHER" id="PTHR33840">
    <property type="match status" value="1"/>
</dbReference>
<sequence>RNLVICIDGTSNQFGIKNTNVVELYSRLIKDENQLTFYNSGIGTYAKPSWRSWSYFKQVIANKLDLAFALRFENIMLSAYAWLVDNYQEGDRIFMFGFSRGAYQVCALAAMLDTVGLLHKGNDGQIPFAYELYAASEPVPESEAKQSLPPPVADGVEDVNGAPESPTAAQGTRTESSLARREQKSLPEVEAQSSGPNEMQKRFKATFSRDVKPHFVGAWDTVSSVGFIRDKTLPGTTDGMGHVCLFRHALAMHEYRVKFLPEYVNGGHGPSA</sequence>
<dbReference type="PANTHER" id="PTHR33840:SF2">
    <property type="entry name" value="TLE1 PHOSPHOLIPASE DOMAIN-CONTAINING PROTEIN"/>
    <property type="match status" value="1"/>
</dbReference>
<gene>
    <name evidence="3" type="ORF">AURDEDRAFT_24051</name>
</gene>
<feature type="domain" description="T6SS Phospholipase effector Tle1-like catalytic" evidence="2">
    <location>
        <begin position="1"/>
        <end position="265"/>
    </location>
</feature>
<protein>
    <recommendedName>
        <fullName evidence="2">T6SS Phospholipase effector Tle1-like catalytic domain-containing protein</fullName>
    </recommendedName>
</protein>
<reference evidence="4" key="1">
    <citation type="journal article" date="2012" name="Science">
        <title>The Paleozoic origin of enzymatic lignin decomposition reconstructed from 31 fungal genomes.</title>
        <authorList>
            <person name="Floudas D."/>
            <person name="Binder M."/>
            <person name="Riley R."/>
            <person name="Barry K."/>
            <person name="Blanchette R.A."/>
            <person name="Henrissat B."/>
            <person name="Martinez A.T."/>
            <person name="Otillar R."/>
            <person name="Spatafora J.W."/>
            <person name="Yadav J.S."/>
            <person name="Aerts A."/>
            <person name="Benoit I."/>
            <person name="Boyd A."/>
            <person name="Carlson A."/>
            <person name="Copeland A."/>
            <person name="Coutinho P.M."/>
            <person name="de Vries R.P."/>
            <person name="Ferreira P."/>
            <person name="Findley K."/>
            <person name="Foster B."/>
            <person name="Gaskell J."/>
            <person name="Glotzer D."/>
            <person name="Gorecki P."/>
            <person name="Heitman J."/>
            <person name="Hesse C."/>
            <person name="Hori C."/>
            <person name="Igarashi K."/>
            <person name="Jurgens J.A."/>
            <person name="Kallen N."/>
            <person name="Kersten P."/>
            <person name="Kohler A."/>
            <person name="Kuees U."/>
            <person name="Kumar T.K.A."/>
            <person name="Kuo A."/>
            <person name="LaButti K."/>
            <person name="Larrondo L.F."/>
            <person name="Lindquist E."/>
            <person name="Ling A."/>
            <person name="Lombard V."/>
            <person name="Lucas S."/>
            <person name="Lundell T."/>
            <person name="Martin R."/>
            <person name="McLaughlin D.J."/>
            <person name="Morgenstern I."/>
            <person name="Morin E."/>
            <person name="Murat C."/>
            <person name="Nagy L.G."/>
            <person name="Nolan M."/>
            <person name="Ohm R.A."/>
            <person name="Patyshakuliyeva A."/>
            <person name="Rokas A."/>
            <person name="Ruiz-Duenas F.J."/>
            <person name="Sabat G."/>
            <person name="Salamov A."/>
            <person name="Samejima M."/>
            <person name="Schmutz J."/>
            <person name="Slot J.C."/>
            <person name="St John F."/>
            <person name="Stenlid J."/>
            <person name="Sun H."/>
            <person name="Sun S."/>
            <person name="Syed K."/>
            <person name="Tsang A."/>
            <person name="Wiebenga A."/>
            <person name="Young D."/>
            <person name="Pisabarro A."/>
            <person name="Eastwood D.C."/>
            <person name="Martin F."/>
            <person name="Cullen D."/>
            <person name="Grigoriev I.V."/>
            <person name="Hibbett D.S."/>
        </authorList>
    </citation>
    <scope>NUCLEOTIDE SEQUENCE [LARGE SCALE GENOMIC DNA]</scope>
    <source>
        <strain evidence="4">TFB10046</strain>
    </source>
</reference>
<evidence type="ECO:0000313" key="3">
    <source>
        <dbReference type="EMBL" id="EJD35479.1"/>
    </source>
</evidence>